<keyword evidence="3 10" id="KW-0812">Transmembrane</keyword>
<sequence length="287" mass="33555">MIPKSVIVFFRQRHQYLSYSYAFFLVFITPLSIPAAWWTWHQGLVTGADIGLAVLFYSLSALGITIGYHRLVTHRSYQAKPWLKRAILICGSFAMQGGPAAWASLHIQHHRYADKPGDPHSPREGFWHSHCGWIFHDYKPNYRRFGKWLLEDPEVKHVSKYYLLYSNLGLIIPALLGGWVGFVWAGLLRLCLACHVTWSINSICHRFGTRDYTKTQDTSTNHFLIALVSFGEGWHNNHHRFMQMPFFGHRWYQIDLGKWLLMIFHQFGWIWDLKIPKELRADPEPTS</sequence>
<dbReference type="OrthoDB" id="19906at2"/>
<evidence type="ECO:0000313" key="14">
    <source>
        <dbReference type="Proteomes" id="UP000051497"/>
    </source>
</evidence>
<dbReference type="InterPro" id="IPR015876">
    <property type="entry name" value="Acyl-CoA_DS"/>
</dbReference>
<evidence type="ECO:0000256" key="4">
    <source>
        <dbReference type="ARBA" id="ARBA00022832"/>
    </source>
</evidence>
<evidence type="ECO:0000313" key="13">
    <source>
        <dbReference type="EMBL" id="MCS5711001.1"/>
    </source>
</evidence>
<evidence type="ECO:0000256" key="1">
    <source>
        <dbReference type="ARBA" id="ARBA00004141"/>
    </source>
</evidence>
<evidence type="ECO:0000256" key="3">
    <source>
        <dbReference type="ARBA" id="ARBA00022692"/>
    </source>
</evidence>
<accession>A0A0Q9YVC5</accession>
<dbReference type="GO" id="GO:0016020">
    <property type="term" value="C:membrane"/>
    <property type="evidence" value="ECO:0007669"/>
    <property type="project" value="UniProtKB-SubCell"/>
</dbReference>
<dbReference type="STRING" id="295108.HT99x_01610"/>
<dbReference type="PATRIC" id="fig|1590043.3.peg.1641"/>
<evidence type="ECO:0000256" key="2">
    <source>
        <dbReference type="ARBA" id="ARBA00008749"/>
    </source>
</evidence>
<comment type="similarity">
    <text evidence="2">Belongs to the fatty acid desaturase type 2 family.</text>
</comment>
<dbReference type="CDD" id="cd03505">
    <property type="entry name" value="Delta9-FADS-like"/>
    <property type="match status" value="1"/>
</dbReference>
<feature type="domain" description="Fatty acid desaturase" evidence="11">
    <location>
        <begin position="53"/>
        <end position="247"/>
    </location>
</feature>
<dbReference type="GO" id="GO:0016717">
    <property type="term" value="F:oxidoreductase activity, acting on paired donors, with oxidation of a pair of donors resulting in the reduction of molecular oxygen to two molecules of water"/>
    <property type="evidence" value="ECO:0007669"/>
    <property type="project" value="InterPro"/>
</dbReference>
<dbReference type="EMBL" id="LKAJ01000005">
    <property type="protein sequence ID" value="KRG21434.1"/>
    <property type="molecule type" value="Genomic_DNA"/>
</dbReference>
<reference evidence="12" key="1">
    <citation type="submission" date="2015-09" db="EMBL/GenBank/DDBJ databases">
        <title>Draft Genome Sequences of Two Novel Amoeba-resistant Intranuclear Bacteria, Candidatus Berkiella cookevillensis and Candidatus Berkiella aquae.</title>
        <authorList>
            <person name="Mehari Y.T."/>
            <person name="Arivett B.A."/>
            <person name="Farone A.L."/>
            <person name="Gunderson J.H."/>
            <person name="Farone M.B."/>
        </authorList>
    </citation>
    <scope>NUCLEOTIDE SEQUENCE [LARGE SCALE GENOMIC DNA]</scope>
    <source>
        <strain evidence="12">HT99</strain>
    </source>
</reference>
<evidence type="ECO:0000256" key="5">
    <source>
        <dbReference type="ARBA" id="ARBA00022989"/>
    </source>
</evidence>
<name>A0A0Q9YVC5_9GAMM</name>
<proteinExistence type="inferred from homology"/>
<evidence type="ECO:0000259" key="11">
    <source>
        <dbReference type="Pfam" id="PF00487"/>
    </source>
</evidence>
<keyword evidence="7" id="KW-0408">Iron</keyword>
<dbReference type="GO" id="GO:0006631">
    <property type="term" value="P:fatty acid metabolic process"/>
    <property type="evidence" value="ECO:0007669"/>
    <property type="project" value="UniProtKB-KW"/>
</dbReference>
<comment type="subcellular location">
    <subcellularLocation>
        <location evidence="1">Membrane</location>
        <topology evidence="1">Multi-pass membrane protein</topology>
    </subcellularLocation>
</comment>
<dbReference type="EMBL" id="LKAJ02000001">
    <property type="protein sequence ID" value="MCS5711001.1"/>
    <property type="molecule type" value="Genomic_DNA"/>
</dbReference>
<dbReference type="RefSeq" id="WP_075066234.1">
    <property type="nucleotide sequence ID" value="NZ_LKAJ02000001.1"/>
</dbReference>
<dbReference type="PRINTS" id="PR00075">
    <property type="entry name" value="FACDDSATRASE"/>
</dbReference>
<dbReference type="Pfam" id="PF00487">
    <property type="entry name" value="FA_desaturase"/>
    <property type="match status" value="1"/>
</dbReference>
<dbReference type="PANTHER" id="PTHR11351">
    <property type="entry name" value="ACYL-COA DESATURASE"/>
    <property type="match status" value="1"/>
</dbReference>
<evidence type="ECO:0000313" key="12">
    <source>
        <dbReference type="EMBL" id="KRG21434.1"/>
    </source>
</evidence>
<comment type="caution">
    <text evidence="12">The sequence shown here is derived from an EMBL/GenBank/DDBJ whole genome shotgun (WGS) entry which is preliminary data.</text>
</comment>
<keyword evidence="5 10" id="KW-1133">Transmembrane helix</keyword>
<reference evidence="13" key="3">
    <citation type="submission" date="2021-06" db="EMBL/GenBank/DDBJ databases">
        <title>Genomic Description and Analysis of Intracellular Bacteria, Candidatus Berkiella cookevillensis and Candidatus Berkiella aquae.</title>
        <authorList>
            <person name="Kidane D.T."/>
            <person name="Mehari Y.T."/>
            <person name="Rice F.C."/>
            <person name="Arivett B.A."/>
            <person name="Farone A.L."/>
            <person name="Berk S.G."/>
            <person name="Farone M.B."/>
        </authorList>
    </citation>
    <scope>NUCLEOTIDE SEQUENCE</scope>
    <source>
        <strain evidence="13">HT99</strain>
    </source>
</reference>
<feature type="transmembrane region" description="Helical" evidence="10">
    <location>
        <begin position="21"/>
        <end position="38"/>
    </location>
</feature>
<dbReference type="Proteomes" id="UP000051497">
    <property type="component" value="Unassembled WGS sequence"/>
</dbReference>
<gene>
    <name evidence="13" type="ORF">HT99x_006125</name>
    <name evidence="12" type="ORF">HT99x_01610</name>
</gene>
<reference evidence="13" key="2">
    <citation type="journal article" date="2016" name="Genome Announc.">
        <title>Draft Genome Sequences of Two Novel Amoeba-Resistant Intranuclear Bacteria, 'Candidatus Berkiella cookevillensis' and 'Candidatus Berkiella aquae'.</title>
        <authorList>
            <person name="Mehari Y.T."/>
            <person name="Arivett B.A."/>
            <person name="Farone A.L."/>
            <person name="Gunderson J.H."/>
            <person name="Farone M.B."/>
        </authorList>
    </citation>
    <scope>NUCLEOTIDE SEQUENCE</scope>
    <source>
        <strain evidence="13">HT99</strain>
    </source>
</reference>
<dbReference type="AlphaFoldDB" id="A0A0Q9YVC5"/>
<evidence type="ECO:0000256" key="8">
    <source>
        <dbReference type="ARBA" id="ARBA00023098"/>
    </source>
</evidence>
<keyword evidence="8" id="KW-0443">Lipid metabolism</keyword>
<dbReference type="InterPro" id="IPR005804">
    <property type="entry name" value="FA_desaturase_dom"/>
</dbReference>
<keyword evidence="4" id="KW-0276">Fatty acid metabolism</keyword>
<evidence type="ECO:0000256" key="6">
    <source>
        <dbReference type="ARBA" id="ARBA00023002"/>
    </source>
</evidence>
<keyword evidence="14" id="KW-1185">Reference proteome</keyword>
<organism evidence="12">
    <name type="scientific">Candidatus Berkiella aquae</name>
    <dbReference type="NCBI Taxonomy" id="295108"/>
    <lineage>
        <taxon>Bacteria</taxon>
        <taxon>Pseudomonadati</taxon>
        <taxon>Pseudomonadota</taxon>
        <taxon>Gammaproteobacteria</taxon>
        <taxon>Candidatus Berkiellales</taxon>
        <taxon>Candidatus Berkiellaceae</taxon>
        <taxon>Candidatus Berkiella</taxon>
    </lineage>
</organism>
<protein>
    <submittedName>
        <fullName evidence="13">Acyl-CoA desaturase</fullName>
    </submittedName>
    <submittedName>
        <fullName evidence="12">Fatty acid desaturase</fullName>
    </submittedName>
</protein>
<feature type="transmembrane region" description="Helical" evidence="10">
    <location>
        <begin position="162"/>
        <end position="187"/>
    </location>
</feature>
<evidence type="ECO:0000256" key="10">
    <source>
        <dbReference type="SAM" id="Phobius"/>
    </source>
</evidence>
<evidence type="ECO:0000256" key="9">
    <source>
        <dbReference type="ARBA" id="ARBA00023136"/>
    </source>
</evidence>
<feature type="transmembrane region" description="Helical" evidence="10">
    <location>
        <begin position="50"/>
        <end position="68"/>
    </location>
</feature>
<keyword evidence="6" id="KW-0560">Oxidoreductase</keyword>
<evidence type="ECO:0000256" key="7">
    <source>
        <dbReference type="ARBA" id="ARBA00023004"/>
    </source>
</evidence>
<dbReference type="PANTHER" id="PTHR11351:SF3">
    <property type="entry name" value="BLL4393 PROTEIN"/>
    <property type="match status" value="1"/>
</dbReference>
<keyword evidence="9 10" id="KW-0472">Membrane</keyword>